<keyword evidence="3" id="KW-1185">Reference proteome</keyword>
<dbReference type="PANTHER" id="PTHR33336">
    <property type="entry name" value="QUINOL MONOOXYGENASE YGIN-RELATED"/>
    <property type="match status" value="1"/>
</dbReference>
<dbReference type="InterPro" id="IPR011008">
    <property type="entry name" value="Dimeric_a/b-barrel"/>
</dbReference>
<evidence type="ECO:0000259" key="1">
    <source>
        <dbReference type="PROSITE" id="PS51725"/>
    </source>
</evidence>
<protein>
    <submittedName>
        <fullName evidence="2">Quinol monooxygenase YgiN</fullName>
    </submittedName>
</protein>
<dbReference type="AlphaFoldDB" id="A0A1G8M048"/>
<dbReference type="Proteomes" id="UP000199202">
    <property type="component" value="Unassembled WGS sequence"/>
</dbReference>
<proteinExistence type="predicted"/>
<dbReference type="EMBL" id="FNDJ01000006">
    <property type="protein sequence ID" value="SDI61309.1"/>
    <property type="molecule type" value="Genomic_DNA"/>
</dbReference>
<dbReference type="Pfam" id="PF03992">
    <property type="entry name" value="ABM"/>
    <property type="match status" value="1"/>
</dbReference>
<name>A0A1G8M048_9ACTN</name>
<evidence type="ECO:0000313" key="2">
    <source>
        <dbReference type="EMBL" id="SDI61309.1"/>
    </source>
</evidence>
<sequence length="102" mass="11431">MYQFLVSFTVRPEHRDDFVRAARRTARDSLANEPGSHRFEVIADEENPDLLYLNEVYTDVEAFNTHAAGPYFSAFFAEAGAYAEGPTWLMRGTLVGDGPAEP</sequence>
<evidence type="ECO:0000313" key="3">
    <source>
        <dbReference type="Proteomes" id="UP000199202"/>
    </source>
</evidence>
<dbReference type="STRING" id="633440.SAMN05421869_106261"/>
<keyword evidence="2" id="KW-0560">Oxidoreductase</keyword>
<dbReference type="PROSITE" id="PS51725">
    <property type="entry name" value="ABM"/>
    <property type="match status" value="1"/>
</dbReference>
<dbReference type="SUPFAM" id="SSF54909">
    <property type="entry name" value="Dimeric alpha+beta barrel"/>
    <property type="match status" value="1"/>
</dbReference>
<feature type="domain" description="ABM" evidence="1">
    <location>
        <begin position="2"/>
        <end position="94"/>
    </location>
</feature>
<dbReference type="RefSeq" id="WP_245765066.1">
    <property type="nucleotide sequence ID" value="NZ_FNDJ01000006.1"/>
</dbReference>
<dbReference type="GO" id="GO:0005829">
    <property type="term" value="C:cytosol"/>
    <property type="evidence" value="ECO:0007669"/>
    <property type="project" value="TreeGrafter"/>
</dbReference>
<dbReference type="Gene3D" id="3.30.70.100">
    <property type="match status" value="1"/>
</dbReference>
<organism evidence="2 3">
    <name type="scientific">Nonomuraea jiangxiensis</name>
    <dbReference type="NCBI Taxonomy" id="633440"/>
    <lineage>
        <taxon>Bacteria</taxon>
        <taxon>Bacillati</taxon>
        <taxon>Actinomycetota</taxon>
        <taxon>Actinomycetes</taxon>
        <taxon>Streptosporangiales</taxon>
        <taxon>Streptosporangiaceae</taxon>
        <taxon>Nonomuraea</taxon>
    </lineage>
</organism>
<keyword evidence="2" id="KW-0503">Monooxygenase</keyword>
<dbReference type="InterPro" id="IPR050744">
    <property type="entry name" value="AI-2_Isomerase_LsrG"/>
</dbReference>
<dbReference type="GO" id="GO:0004497">
    <property type="term" value="F:monooxygenase activity"/>
    <property type="evidence" value="ECO:0007669"/>
    <property type="project" value="UniProtKB-KW"/>
</dbReference>
<dbReference type="InterPro" id="IPR007138">
    <property type="entry name" value="ABM_dom"/>
</dbReference>
<reference evidence="2 3" key="1">
    <citation type="submission" date="2016-10" db="EMBL/GenBank/DDBJ databases">
        <authorList>
            <person name="de Groot N.N."/>
        </authorList>
    </citation>
    <scope>NUCLEOTIDE SEQUENCE [LARGE SCALE GENOMIC DNA]</scope>
    <source>
        <strain evidence="2 3">CGMCC 4.6533</strain>
    </source>
</reference>
<dbReference type="PANTHER" id="PTHR33336:SF1">
    <property type="entry name" value="(4S)-4-HYDROXY-5-PHOSPHONOOXYPENTANE-2,3-DIONE ISOMERASE"/>
    <property type="match status" value="1"/>
</dbReference>
<gene>
    <name evidence="2" type="ORF">SAMN05421869_106261</name>
</gene>
<accession>A0A1G8M048</accession>